<dbReference type="InterPro" id="IPR015854">
    <property type="entry name" value="ABC_transpr_LolD-like"/>
</dbReference>
<dbReference type="InterPro" id="IPR003593">
    <property type="entry name" value="AAA+_ATPase"/>
</dbReference>
<dbReference type="GO" id="GO:0098796">
    <property type="term" value="C:membrane protein complex"/>
    <property type="evidence" value="ECO:0007669"/>
    <property type="project" value="UniProtKB-ARBA"/>
</dbReference>
<dbReference type="Pfam" id="PF00005">
    <property type="entry name" value="ABC_tran"/>
    <property type="match status" value="1"/>
</dbReference>
<dbReference type="PANTHER" id="PTHR24220">
    <property type="entry name" value="IMPORT ATP-BINDING PROTEIN"/>
    <property type="match status" value="1"/>
</dbReference>
<evidence type="ECO:0000259" key="5">
    <source>
        <dbReference type="PROSITE" id="PS50893"/>
    </source>
</evidence>
<dbReference type="SMART" id="SM00382">
    <property type="entry name" value="AAA"/>
    <property type="match status" value="1"/>
</dbReference>
<dbReference type="CDD" id="cd03255">
    <property type="entry name" value="ABC_MJ0796_LolCDE_FtsE"/>
    <property type="match status" value="1"/>
</dbReference>
<dbReference type="FunFam" id="3.40.50.300:FF:000032">
    <property type="entry name" value="Export ABC transporter ATP-binding protein"/>
    <property type="match status" value="1"/>
</dbReference>
<dbReference type="InterPro" id="IPR017871">
    <property type="entry name" value="ABC_transporter-like_CS"/>
</dbReference>
<accession>A0AAW2YM77</accession>
<evidence type="ECO:0000256" key="2">
    <source>
        <dbReference type="ARBA" id="ARBA00022741"/>
    </source>
</evidence>
<evidence type="ECO:0000256" key="1">
    <source>
        <dbReference type="ARBA" id="ARBA00022448"/>
    </source>
</evidence>
<keyword evidence="3" id="KW-0067">ATP-binding</keyword>
<keyword evidence="2" id="KW-0547">Nucleotide-binding</keyword>
<feature type="region of interest" description="Disordered" evidence="4">
    <location>
        <begin position="1"/>
        <end position="31"/>
    </location>
</feature>
<dbReference type="PROSITE" id="PS50893">
    <property type="entry name" value="ABC_TRANSPORTER_2"/>
    <property type="match status" value="1"/>
</dbReference>
<feature type="region of interest" description="Disordered" evidence="4">
    <location>
        <begin position="294"/>
        <end position="317"/>
    </location>
</feature>
<organism evidence="6 7">
    <name type="scientific">Acrasis kona</name>
    <dbReference type="NCBI Taxonomy" id="1008807"/>
    <lineage>
        <taxon>Eukaryota</taxon>
        <taxon>Discoba</taxon>
        <taxon>Heterolobosea</taxon>
        <taxon>Tetramitia</taxon>
        <taxon>Eutetramitia</taxon>
        <taxon>Acrasidae</taxon>
        <taxon>Acrasis</taxon>
    </lineage>
</organism>
<dbReference type="Gene3D" id="3.40.50.300">
    <property type="entry name" value="P-loop containing nucleotide triphosphate hydrolases"/>
    <property type="match status" value="1"/>
</dbReference>
<dbReference type="EMBL" id="JAOPGA020000155">
    <property type="protein sequence ID" value="KAL0477217.1"/>
    <property type="molecule type" value="Genomic_DNA"/>
</dbReference>
<protein>
    <recommendedName>
        <fullName evidence="5">ABC transporter domain-containing protein</fullName>
    </recommendedName>
</protein>
<dbReference type="PROSITE" id="PS00211">
    <property type="entry name" value="ABC_TRANSPORTER_1"/>
    <property type="match status" value="1"/>
</dbReference>
<evidence type="ECO:0000256" key="3">
    <source>
        <dbReference type="ARBA" id="ARBA00022840"/>
    </source>
</evidence>
<proteinExistence type="predicted"/>
<dbReference type="AlphaFoldDB" id="A0AAW2YM77"/>
<dbReference type="GO" id="GO:0016887">
    <property type="term" value="F:ATP hydrolysis activity"/>
    <property type="evidence" value="ECO:0007669"/>
    <property type="project" value="InterPro"/>
</dbReference>
<feature type="non-terminal residue" evidence="6">
    <location>
        <position position="384"/>
    </location>
</feature>
<keyword evidence="1" id="KW-0813">Transport</keyword>
<dbReference type="GO" id="GO:0022857">
    <property type="term" value="F:transmembrane transporter activity"/>
    <property type="evidence" value="ECO:0007669"/>
    <property type="project" value="UniProtKB-ARBA"/>
</dbReference>
<dbReference type="PANTHER" id="PTHR24220:SF688">
    <property type="entry name" value="ABC TRANSPORTER H FAMILY MEMBER 2"/>
    <property type="match status" value="1"/>
</dbReference>
<dbReference type="InterPro" id="IPR027417">
    <property type="entry name" value="P-loop_NTPase"/>
</dbReference>
<sequence length="384" mass="42489">MMKMTSPNVSSSDCGAITSETTSPSVPRQSSNEMVSLFKSVEEDKADYIIELENIQKTYLLGVEGVPALRGVSFKVERGEFIIIYGTSGGGKTTMLNVIGTIDKPSKGHLTICGTRIGSRTKDEELAHIRLQRMGFVFQTFNLLSTMTAQENVEMPMVLQGQISKKVREERAIQLLSKVGMGQRLDHLPSQLSGGEQQRVTIARAIANSPEILLLDEPTGDLDTHNTLVVMDLLMKLNEEEGITMVMVTHDPNLKHAADRVVYMRDGKIHRIVTNEQKERTDFKNKLIEDMRGGGGGGSGIPSAHSVTTNGSTKDTSDSIVKKFTKNTQLRAPKHYETFDEGAVAKAHDLLKQHDSYKDAVRSQRTQQNDVELLTERDSVVLQM</sequence>
<reference evidence="6 7" key="1">
    <citation type="submission" date="2024-03" db="EMBL/GenBank/DDBJ databases">
        <title>The Acrasis kona genome and developmental transcriptomes reveal deep origins of eukaryotic multicellular pathways.</title>
        <authorList>
            <person name="Sheikh S."/>
            <person name="Fu C.-J."/>
            <person name="Brown M.W."/>
            <person name="Baldauf S.L."/>
        </authorList>
    </citation>
    <scope>NUCLEOTIDE SEQUENCE [LARGE SCALE GENOMIC DNA]</scope>
    <source>
        <strain evidence="6 7">ATCC MYA-3509</strain>
    </source>
</reference>
<keyword evidence="7" id="KW-1185">Reference proteome</keyword>
<feature type="domain" description="ABC transporter" evidence="5">
    <location>
        <begin position="50"/>
        <end position="291"/>
    </location>
</feature>
<evidence type="ECO:0000256" key="4">
    <source>
        <dbReference type="SAM" id="MobiDB-lite"/>
    </source>
</evidence>
<dbReference type="GO" id="GO:0005524">
    <property type="term" value="F:ATP binding"/>
    <property type="evidence" value="ECO:0007669"/>
    <property type="project" value="UniProtKB-KW"/>
</dbReference>
<comment type="caution">
    <text evidence="6">The sequence shown here is derived from an EMBL/GenBank/DDBJ whole genome shotgun (WGS) entry which is preliminary data.</text>
</comment>
<dbReference type="Proteomes" id="UP001431209">
    <property type="component" value="Unassembled WGS sequence"/>
</dbReference>
<dbReference type="InterPro" id="IPR003439">
    <property type="entry name" value="ABC_transporter-like_ATP-bd"/>
</dbReference>
<gene>
    <name evidence="6" type="ORF">AKO1_005836</name>
</gene>
<feature type="compositionally biased region" description="Polar residues" evidence="4">
    <location>
        <begin position="305"/>
        <end position="314"/>
    </location>
</feature>
<dbReference type="SUPFAM" id="SSF52540">
    <property type="entry name" value="P-loop containing nucleoside triphosphate hydrolases"/>
    <property type="match status" value="1"/>
</dbReference>
<name>A0AAW2YM77_9EUKA</name>
<dbReference type="GO" id="GO:0005886">
    <property type="term" value="C:plasma membrane"/>
    <property type="evidence" value="ECO:0007669"/>
    <property type="project" value="TreeGrafter"/>
</dbReference>
<evidence type="ECO:0000313" key="6">
    <source>
        <dbReference type="EMBL" id="KAL0477217.1"/>
    </source>
</evidence>
<evidence type="ECO:0000313" key="7">
    <source>
        <dbReference type="Proteomes" id="UP001431209"/>
    </source>
</evidence>
<dbReference type="InterPro" id="IPR017911">
    <property type="entry name" value="MacB-like_ATP-bd"/>
</dbReference>